<protein>
    <submittedName>
        <fullName evidence="4">Uncharacterized protein</fullName>
    </submittedName>
</protein>
<keyword evidence="2 3" id="KW-0040">ANK repeat</keyword>
<dbReference type="EMBL" id="JFFI01001356">
    <property type="protein sequence ID" value="KXH60798.1"/>
    <property type="molecule type" value="Genomic_DNA"/>
</dbReference>
<keyword evidence="1" id="KW-0677">Repeat</keyword>
<dbReference type="InterPro" id="IPR002110">
    <property type="entry name" value="Ankyrin_rpt"/>
</dbReference>
<dbReference type="Gene3D" id="1.25.40.20">
    <property type="entry name" value="Ankyrin repeat-containing domain"/>
    <property type="match status" value="1"/>
</dbReference>
<name>A0A135UK80_9PEZI</name>
<proteinExistence type="predicted"/>
<feature type="repeat" description="ANK" evidence="3">
    <location>
        <begin position="51"/>
        <end position="83"/>
    </location>
</feature>
<dbReference type="Pfam" id="PF12796">
    <property type="entry name" value="Ank_2"/>
    <property type="match status" value="1"/>
</dbReference>
<comment type="caution">
    <text evidence="4">The sequence shown here is derived from an EMBL/GenBank/DDBJ whole genome shotgun (WGS) entry which is preliminary data.</text>
</comment>
<evidence type="ECO:0000256" key="2">
    <source>
        <dbReference type="ARBA" id="ARBA00023043"/>
    </source>
</evidence>
<accession>A0A135UK80</accession>
<dbReference type="InterPro" id="IPR036770">
    <property type="entry name" value="Ankyrin_rpt-contain_sf"/>
</dbReference>
<dbReference type="Proteomes" id="UP000070121">
    <property type="component" value="Unassembled WGS sequence"/>
</dbReference>
<organism evidence="4 5">
    <name type="scientific">Colletotrichum salicis</name>
    <dbReference type="NCBI Taxonomy" id="1209931"/>
    <lineage>
        <taxon>Eukaryota</taxon>
        <taxon>Fungi</taxon>
        <taxon>Dikarya</taxon>
        <taxon>Ascomycota</taxon>
        <taxon>Pezizomycotina</taxon>
        <taxon>Sordariomycetes</taxon>
        <taxon>Hypocreomycetidae</taxon>
        <taxon>Glomerellales</taxon>
        <taxon>Glomerellaceae</taxon>
        <taxon>Colletotrichum</taxon>
        <taxon>Colletotrichum acutatum species complex</taxon>
    </lineage>
</organism>
<dbReference type="PROSITE" id="PS50297">
    <property type="entry name" value="ANK_REP_REGION"/>
    <property type="match status" value="1"/>
</dbReference>
<dbReference type="PANTHER" id="PTHR24171">
    <property type="entry name" value="ANKYRIN REPEAT DOMAIN-CONTAINING PROTEIN 39-RELATED"/>
    <property type="match status" value="1"/>
</dbReference>
<evidence type="ECO:0000313" key="4">
    <source>
        <dbReference type="EMBL" id="KXH60798.1"/>
    </source>
</evidence>
<dbReference type="AlphaFoldDB" id="A0A135UK80"/>
<evidence type="ECO:0000313" key="5">
    <source>
        <dbReference type="Proteomes" id="UP000070121"/>
    </source>
</evidence>
<gene>
    <name evidence="4" type="ORF">CSAL01_10886</name>
</gene>
<evidence type="ECO:0000256" key="1">
    <source>
        <dbReference type="ARBA" id="ARBA00022737"/>
    </source>
</evidence>
<dbReference type="SUPFAM" id="SSF48403">
    <property type="entry name" value="Ankyrin repeat"/>
    <property type="match status" value="1"/>
</dbReference>
<dbReference type="STRING" id="1209931.A0A135UK80"/>
<evidence type="ECO:0000256" key="3">
    <source>
        <dbReference type="PROSITE-ProRule" id="PRU00023"/>
    </source>
</evidence>
<feature type="repeat" description="ANK" evidence="3">
    <location>
        <begin position="8"/>
        <end position="50"/>
    </location>
</feature>
<dbReference type="OrthoDB" id="341259at2759"/>
<sequence length="192" mass="21641">MEQMLMPDGHTPLYRASTRSYLPRAKVEHTLHEFVKLLIENGARIDVRSNFGDTELHQACRQGDEHIVQIIIDKSADVKSVDRSGNTVLHFAAYGRHCIGLGNSYELSTDFYYRDGDRDAAMQPSLLKVYQVSAKIVVGGGPNIQPGNHRGDSAFKLASSFGYEEITRLLDDNDADFESMSIRLPRWPRDLE</sequence>
<reference evidence="4 5" key="1">
    <citation type="submission" date="2014-02" db="EMBL/GenBank/DDBJ databases">
        <title>The genome sequence of Colletotrichum salicis CBS 607.94.</title>
        <authorList>
            <person name="Baroncelli R."/>
            <person name="Thon M.R."/>
        </authorList>
    </citation>
    <scope>NUCLEOTIDE SEQUENCE [LARGE SCALE GENOMIC DNA]</scope>
    <source>
        <strain evidence="4 5">CBS 607.94</strain>
    </source>
</reference>
<dbReference type="SMART" id="SM00248">
    <property type="entry name" value="ANK"/>
    <property type="match status" value="3"/>
</dbReference>
<keyword evidence="5" id="KW-1185">Reference proteome</keyword>
<dbReference type="PROSITE" id="PS50088">
    <property type="entry name" value="ANK_REPEAT"/>
    <property type="match status" value="2"/>
</dbReference>